<sequence>MLPGTDTDTTTCVCGHQQEAHEHYRPGSDCALCDCPRFRRRR</sequence>
<dbReference type="EMBL" id="JAUCML010000014">
    <property type="protein sequence ID" value="MDM7886666.1"/>
    <property type="molecule type" value="Genomic_DNA"/>
</dbReference>
<comment type="caution">
    <text evidence="1">The sequence shown here is derived from an EMBL/GenBank/DDBJ whole genome shotgun (WGS) entry which is preliminary data.</text>
</comment>
<dbReference type="RefSeq" id="WP_259346275.1">
    <property type="nucleotide sequence ID" value="NZ_JAUCML010000014.1"/>
</dbReference>
<keyword evidence="2" id="KW-1185">Reference proteome</keyword>
<dbReference type="Proteomes" id="UP001237823">
    <property type="component" value="Unassembled WGS sequence"/>
</dbReference>
<organism evidence="1 2">
    <name type="scientific">Curtobacterium citri</name>
    <dbReference type="NCBI Taxonomy" id="3055139"/>
    <lineage>
        <taxon>Bacteria</taxon>
        <taxon>Bacillati</taxon>
        <taxon>Actinomycetota</taxon>
        <taxon>Actinomycetes</taxon>
        <taxon>Micrococcales</taxon>
        <taxon>Microbacteriaceae</taxon>
        <taxon>Curtobacterium</taxon>
    </lineage>
</organism>
<name>A0ABT7TAS8_9MICO</name>
<accession>A0ABT7TAS8</accession>
<evidence type="ECO:0000313" key="2">
    <source>
        <dbReference type="Proteomes" id="UP001237823"/>
    </source>
</evidence>
<proteinExistence type="predicted"/>
<reference evidence="1 2" key="1">
    <citation type="submission" date="2023-06" db="EMBL/GenBank/DDBJ databases">
        <authorList>
            <person name="Feng G."/>
            <person name="Li J."/>
            <person name="Zhu H."/>
        </authorList>
    </citation>
    <scope>NUCLEOTIDE SEQUENCE [LARGE SCALE GENOMIC DNA]</scope>
    <source>
        <strain evidence="1 2">RHCKG23</strain>
    </source>
</reference>
<protein>
    <submittedName>
        <fullName evidence="1">Uncharacterized protein</fullName>
    </submittedName>
</protein>
<evidence type="ECO:0000313" key="1">
    <source>
        <dbReference type="EMBL" id="MDM7886666.1"/>
    </source>
</evidence>
<gene>
    <name evidence="1" type="ORF">QUG92_16265</name>
</gene>